<accession>A0A5C4J0X1</accession>
<protein>
    <submittedName>
        <fullName evidence="1">Uncharacterized protein</fullName>
    </submittedName>
</protein>
<dbReference type="Proteomes" id="UP000309174">
    <property type="component" value="Unassembled WGS sequence"/>
</dbReference>
<keyword evidence="2" id="KW-1185">Reference proteome</keyword>
<evidence type="ECO:0000313" key="1">
    <source>
        <dbReference type="EMBL" id="TMQ79419.1"/>
    </source>
</evidence>
<dbReference type="AlphaFoldDB" id="A0A5C4J0X1"/>
<dbReference type="OrthoDB" id="9977816at2"/>
<evidence type="ECO:0000313" key="2">
    <source>
        <dbReference type="Proteomes" id="UP000309174"/>
    </source>
</evidence>
<name>A0A5C4J0X1_9ACTN</name>
<reference evidence="1 2" key="1">
    <citation type="submission" date="2019-05" db="EMBL/GenBank/DDBJ databases">
        <title>Draft genome sequence of Actinomadura sp. 14C53.</title>
        <authorList>
            <person name="Saricaoglu S."/>
            <person name="Isik K."/>
        </authorList>
    </citation>
    <scope>NUCLEOTIDE SEQUENCE [LARGE SCALE GENOMIC DNA]</scope>
    <source>
        <strain evidence="1 2">14C53</strain>
    </source>
</reference>
<organism evidence="1 2">
    <name type="scientific">Actinomadura soli</name>
    <dbReference type="NCBI Taxonomy" id="2508997"/>
    <lineage>
        <taxon>Bacteria</taxon>
        <taxon>Bacillati</taxon>
        <taxon>Actinomycetota</taxon>
        <taxon>Actinomycetes</taxon>
        <taxon>Streptosporangiales</taxon>
        <taxon>Thermomonosporaceae</taxon>
        <taxon>Actinomadura</taxon>
    </lineage>
</organism>
<dbReference type="EMBL" id="VCKW01000597">
    <property type="protein sequence ID" value="TMQ79419.1"/>
    <property type="molecule type" value="Genomic_DNA"/>
</dbReference>
<dbReference type="RefSeq" id="WP_138650803.1">
    <property type="nucleotide sequence ID" value="NZ_VCKW01000597.1"/>
</dbReference>
<proteinExistence type="predicted"/>
<sequence>MAEPEGDTTRTVLRAVDVLCDRAEDASSMLADGAAGLTLADAGLALETVTRALEAAHTVAQLLNGRVGQIRDREVTERRGDAGLGVSDGSALPVIDGATVHLDYACEVLMVAAHLLGLGLGELLRVERGEM</sequence>
<gene>
    <name evidence="1" type="ORF">ETD83_42070</name>
</gene>
<comment type="caution">
    <text evidence="1">The sequence shown here is derived from an EMBL/GenBank/DDBJ whole genome shotgun (WGS) entry which is preliminary data.</text>
</comment>